<protein>
    <submittedName>
        <fullName evidence="1">Uncharacterized protein</fullName>
    </submittedName>
</protein>
<reference evidence="1" key="1">
    <citation type="submission" date="2014-09" db="EMBL/GenBank/DDBJ databases">
        <authorList>
            <person name="Magalhaes I.L.F."/>
            <person name="Oliveira U."/>
            <person name="Santos F.R."/>
            <person name="Vidigal T.H.D.A."/>
            <person name="Brescovit A.D."/>
            <person name="Santos A.J."/>
        </authorList>
    </citation>
    <scope>NUCLEOTIDE SEQUENCE</scope>
    <source>
        <tissue evidence="1">Shoot tissue taken approximately 20 cm above the soil surface</tissue>
    </source>
</reference>
<evidence type="ECO:0000313" key="1">
    <source>
        <dbReference type="EMBL" id="JAD34231.1"/>
    </source>
</evidence>
<reference evidence="1" key="2">
    <citation type="journal article" date="2015" name="Data Brief">
        <title>Shoot transcriptome of the giant reed, Arundo donax.</title>
        <authorList>
            <person name="Barrero R.A."/>
            <person name="Guerrero F.D."/>
            <person name="Moolhuijzen P."/>
            <person name="Goolsby J.A."/>
            <person name="Tidwell J."/>
            <person name="Bellgard S.E."/>
            <person name="Bellgard M.I."/>
        </authorList>
    </citation>
    <scope>NUCLEOTIDE SEQUENCE</scope>
    <source>
        <tissue evidence="1">Shoot tissue taken approximately 20 cm above the soil surface</tissue>
    </source>
</reference>
<sequence>MKMSICCSPELNGGLRRRRMVLVATAVKAEVVRTRNSTRLK</sequence>
<proteinExistence type="predicted"/>
<name>A0A0A8Z602_ARUDO</name>
<dbReference type="AlphaFoldDB" id="A0A0A8Z602"/>
<accession>A0A0A8Z602</accession>
<organism evidence="1">
    <name type="scientific">Arundo donax</name>
    <name type="common">Giant reed</name>
    <name type="synonym">Donax arundinaceus</name>
    <dbReference type="NCBI Taxonomy" id="35708"/>
    <lineage>
        <taxon>Eukaryota</taxon>
        <taxon>Viridiplantae</taxon>
        <taxon>Streptophyta</taxon>
        <taxon>Embryophyta</taxon>
        <taxon>Tracheophyta</taxon>
        <taxon>Spermatophyta</taxon>
        <taxon>Magnoliopsida</taxon>
        <taxon>Liliopsida</taxon>
        <taxon>Poales</taxon>
        <taxon>Poaceae</taxon>
        <taxon>PACMAD clade</taxon>
        <taxon>Arundinoideae</taxon>
        <taxon>Arundineae</taxon>
        <taxon>Arundo</taxon>
    </lineage>
</organism>
<dbReference type="EMBL" id="GBRH01263664">
    <property type="protein sequence ID" value="JAD34231.1"/>
    <property type="molecule type" value="Transcribed_RNA"/>
</dbReference>